<accession>A0A136II95</accession>
<evidence type="ECO:0000256" key="1">
    <source>
        <dbReference type="ARBA" id="ARBA00022833"/>
    </source>
</evidence>
<reference evidence="8" key="1">
    <citation type="submission" date="2016-02" db="EMBL/GenBank/DDBJ databases">
        <title>Draft genome sequence of Microdochium bolleyi, a fungal endophyte of beachgrass.</title>
        <authorList>
            <consortium name="DOE Joint Genome Institute"/>
            <person name="David A.S."/>
            <person name="May G."/>
            <person name="Haridas S."/>
            <person name="Lim J."/>
            <person name="Wang M."/>
            <person name="Labutti K."/>
            <person name="Lipzen A."/>
            <person name="Barry K."/>
            <person name="Grigoriev I.V."/>
        </authorList>
    </citation>
    <scope>NUCLEOTIDE SEQUENCE [LARGE SCALE GENOMIC DNA]</scope>
    <source>
        <strain evidence="8">J235TASD1</strain>
    </source>
</reference>
<organism evidence="7 8">
    <name type="scientific">Microdochium bolleyi</name>
    <dbReference type="NCBI Taxonomy" id="196109"/>
    <lineage>
        <taxon>Eukaryota</taxon>
        <taxon>Fungi</taxon>
        <taxon>Dikarya</taxon>
        <taxon>Ascomycota</taxon>
        <taxon>Pezizomycotina</taxon>
        <taxon>Sordariomycetes</taxon>
        <taxon>Xylariomycetidae</taxon>
        <taxon>Xylariales</taxon>
        <taxon>Microdochiaceae</taxon>
        <taxon>Microdochium</taxon>
    </lineage>
</organism>
<keyword evidence="5" id="KW-0539">Nucleus</keyword>
<name>A0A136II95_9PEZI</name>
<protein>
    <recommendedName>
        <fullName evidence="6">Xylanolytic transcriptional activator regulatory domain-containing protein</fullName>
    </recommendedName>
</protein>
<dbReference type="EMBL" id="KQ964348">
    <property type="protein sequence ID" value="KXJ84707.1"/>
    <property type="molecule type" value="Genomic_DNA"/>
</dbReference>
<dbReference type="CDD" id="cd12148">
    <property type="entry name" value="fungal_TF_MHR"/>
    <property type="match status" value="1"/>
</dbReference>
<evidence type="ECO:0000313" key="8">
    <source>
        <dbReference type="Proteomes" id="UP000070501"/>
    </source>
</evidence>
<evidence type="ECO:0000313" key="7">
    <source>
        <dbReference type="EMBL" id="KXJ84707.1"/>
    </source>
</evidence>
<keyword evidence="8" id="KW-1185">Reference proteome</keyword>
<dbReference type="GO" id="GO:0006351">
    <property type="term" value="P:DNA-templated transcription"/>
    <property type="evidence" value="ECO:0007669"/>
    <property type="project" value="InterPro"/>
</dbReference>
<dbReference type="Proteomes" id="UP000070501">
    <property type="component" value="Unassembled WGS sequence"/>
</dbReference>
<dbReference type="OrthoDB" id="39175at2759"/>
<evidence type="ECO:0000259" key="6">
    <source>
        <dbReference type="Pfam" id="PF04082"/>
    </source>
</evidence>
<dbReference type="InParanoid" id="A0A136II95"/>
<dbReference type="PANTHER" id="PTHR47171">
    <property type="entry name" value="FARA-RELATED"/>
    <property type="match status" value="1"/>
</dbReference>
<dbReference type="InterPro" id="IPR052073">
    <property type="entry name" value="Amide_Lactam_Regulators"/>
</dbReference>
<evidence type="ECO:0000256" key="5">
    <source>
        <dbReference type="ARBA" id="ARBA00023242"/>
    </source>
</evidence>
<sequence length="454" mass="51060">MGEAYERLKVLISLGFEPDRLHVLKALCLISCYSATPSSQHGSGLGGQSHWMDLAVRQMLQMGLHRRAMYADGVARNQAEAGRLLRIFWFLHVTCIRRPYSLLEDYDVPLPSLDDFDIKSTADRLQAQVFIEMTKLHIIIAHVTAHQRQHKNSQHQQTQHRRLTAEQQVDTIITELCAWIRGLPSELHLFRSSSDTTPQQPQRRADYSRPVSEMMILYFVAITYVEKIRPSHCSRSRVRTTEPHSFTLIALLASSCAVALYDEMLCRDEAKFLPWQTGYCCLAVAVPLIYGSQVQLSETGDSLKAQKQQRSRELDTVRSVIQDIKPTYTHADMVVQMITKLQTSVDTGQNGDVGATREAEALNLGAPRALVREMFPFPTDMCANMRLLNAAEVETLSPLLPSIAPDSVVGDEGYDAGNQWEIPLDDGLWDFSLTDLYGVDFGSMFGSYGDVFIS</sequence>
<gene>
    <name evidence="7" type="ORF">Micbo1qcDRAFT_154726</name>
</gene>
<proteinExistence type="predicted"/>
<keyword evidence="3" id="KW-0238">DNA-binding</keyword>
<keyword evidence="1" id="KW-0862">Zinc</keyword>
<evidence type="ECO:0000256" key="3">
    <source>
        <dbReference type="ARBA" id="ARBA00023125"/>
    </source>
</evidence>
<dbReference type="PANTHER" id="PTHR47171:SF5">
    <property type="entry name" value="ZN(II)2CYS6 TRANSCRIPTION FACTOR (EUROFUNG)"/>
    <property type="match status" value="1"/>
</dbReference>
<feature type="domain" description="Xylanolytic transcriptional activator regulatory" evidence="6">
    <location>
        <begin position="7"/>
        <end position="179"/>
    </location>
</feature>
<dbReference type="AlphaFoldDB" id="A0A136II95"/>
<dbReference type="Pfam" id="PF04082">
    <property type="entry name" value="Fungal_trans"/>
    <property type="match status" value="1"/>
</dbReference>
<keyword evidence="4" id="KW-0804">Transcription</keyword>
<dbReference type="GO" id="GO:0003677">
    <property type="term" value="F:DNA binding"/>
    <property type="evidence" value="ECO:0007669"/>
    <property type="project" value="UniProtKB-KW"/>
</dbReference>
<evidence type="ECO:0000256" key="2">
    <source>
        <dbReference type="ARBA" id="ARBA00023015"/>
    </source>
</evidence>
<dbReference type="GO" id="GO:0008270">
    <property type="term" value="F:zinc ion binding"/>
    <property type="evidence" value="ECO:0007669"/>
    <property type="project" value="InterPro"/>
</dbReference>
<dbReference type="InterPro" id="IPR007219">
    <property type="entry name" value="XnlR_reg_dom"/>
</dbReference>
<keyword evidence="2" id="KW-0805">Transcription regulation</keyword>
<evidence type="ECO:0000256" key="4">
    <source>
        <dbReference type="ARBA" id="ARBA00023163"/>
    </source>
</evidence>